<dbReference type="InterPro" id="IPR015946">
    <property type="entry name" value="KH_dom-like_a/b"/>
</dbReference>
<sequence length="148" mass="15750">MTTIDKVLFSGNTHTTVNRDPSVQRGEHGVVDLKLSTPSGQNLELIATEPHPRAEQLFAGAWSACYITAFGIAASLKKVTLPPDYSVDIQVDIGQTGAAWFLGAHFTIRVPGVAQEVVEAIARSAHDICPYSKAVHGNIDVGLTVLTA</sequence>
<comment type="caution">
    <text evidence="2">The sequence shown here is derived from an EMBL/GenBank/DDBJ whole genome shotgun (WGS) entry which is preliminary data.</text>
</comment>
<proteinExistence type="inferred from homology"/>
<dbReference type="PANTHER" id="PTHR33797:SF2">
    <property type="entry name" value="ORGANIC HYDROPEROXIDE RESISTANCE PROTEIN-LIKE"/>
    <property type="match status" value="1"/>
</dbReference>
<gene>
    <name evidence="2" type="ORF">CI15_21115</name>
</gene>
<dbReference type="OrthoDB" id="9797508at2"/>
<organism evidence="2 3">
    <name type="scientific">Paraburkholderia monticola</name>
    <dbReference type="NCBI Taxonomy" id="1399968"/>
    <lineage>
        <taxon>Bacteria</taxon>
        <taxon>Pseudomonadati</taxon>
        <taxon>Pseudomonadota</taxon>
        <taxon>Betaproteobacteria</taxon>
        <taxon>Burkholderiales</taxon>
        <taxon>Burkholderiaceae</taxon>
        <taxon>Paraburkholderia</taxon>
    </lineage>
</organism>
<evidence type="ECO:0000256" key="1">
    <source>
        <dbReference type="ARBA" id="ARBA00007378"/>
    </source>
</evidence>
<dbReference type="Gene3D" id="3.30.300.20">
    <property type="match status" value="1"/>
</dbReference>
<dbReference type="SUPFAM" id="SSF82784">
    <property type="entry name" value="OsmC-like"/>
    <property type="match status" value="1"/>
</dbReference>
<comment type="similarity">
    <text evidence="1">Belongs to the OsmC/Ohr family.</text>
</comment>
<dbReference type="Pfam" id="PF02566">
    <property type="entry name" value="OsmC"/>
    <property type="match status" value="1"/>
</dbReference>
<dbReference type="PANTHER" id="PTHR33797">
    <property type="entry name" value="ORGANIC HYDROPEROXIDE RESISTANCE PROTEIN-LIKE"/>
    <property type="match status" value="1"/>
</dbReference>
<reference evidence="2 3" key="1">
    <citation type="journal article" date="2015" name="Int. J. Syst. Evol. Microbiol.">
        <title>Burkholderia monticola sp. nov., isolated from mountain soil.</title>
        <authorList>
            <person name="Baek I."/>
            <person name="Seo B."/>
            <person name="Lee I."/>
            <person name="Yi H."/>
            <person name="Chun J."/>
        </authorList>
    </citation>
    <scope>NUCLEOTIDE SEQUENCE [LARGE SCALE GENOMIC DNA]</scope>
    <source>
        <strain evidence="2 3">JC2948</strain>
    </source>
</reference>
<dbReference type="EMBL" id="LRBG01000035">
    <property type="protein sequence ID" value="KXU85179.1"/>
    <property type="molecule type" value="Genomic_DNA"/>
</dbReference>
<evidence type="ECO:0000313" key="2">
    <source>
        <dbReference type="EMBL" id="KXU85179.1"/>
    </source>
</evidence>
<dbReference type="InterPro" id="IPR003718">
    <property type="entry name" value="OsmC/Ohr_fam"/>
</dbReference>
<dbReference type="GO" id="GO:0006979">
    <property type="term" value="P:response to oxidative stress"/>
    <property type="evidence" value="ECO:0007669"/>
    <property type="project" value="InterPro"/>
</dbReference>
<dbReference type="InterPro" id="IPR036102">
    <property type="entry name" value="OsmC/Ohrsf"/>
</dbReference>
<dbReference type="NCBIfam" id="TIGR03561">
    <property type="entry name" value="organ_hyd_perox"/>
    <property type="match status" value="1"/>
</dbReference>
<dbReference type="RefSeq" id="WP_062131614.1">
    <property type="nucleotide sequence ID" value="NZ_LRBG01000035.1"/>
</dbReference>
<dbReference type="Proteomes" id="UP000075613">
    <property type="component" value="Unassembled WGS sequence"/>
</dbReference>
<dbReference type="InterPro" id="IPR019953">
    <property type="entry name" value="OHR"/>
</dbReference>
<dbReference type="STRING" id="1399968.CI15_21115"/>
<name>A0A149PJJ9_9BURK</name>
<accession>A0A149PJJ9</accession>
<protein>
    <submittedName>
        <fullName evidence="2">Peroxiredoxin</fullName>
    </submittedName>
</protein>
<dbReference type="AlphaFoldDB" id="A0A149PJJ9"/>
<evidence type="ECO:0000313" key="3">
    <source>
        <dbReference type="Proteomes" id="UP000075613"/>
    </source>
</evidence>
<keyword evidence="3" id="KW-1185">Reference proteome</keyword>